<reference evidence="3" key="1">
    <citation type="submission" date="2018-01" db="EMBL/GenBank/DDBJ databases">
        <authorList>
            <person name="Alioto T."/>
            <person name="Alioto T."/>
        </authorList>
    </citation>
    <scope>NUCLEOTIDE SEQUENCE [LARGE SCALE GENOMIC DNA]</scope>
</reference>
<dbReference type="SMART" id="SM00714">
    <property type="entry name" value="LITAF"/>
    <property type="match status" value="1"/>
</dbReference>
<dbReference type="EMBL" id="OUUW01000001">
    <property type="protein sequence ID" value="SPP72871.1"/>
    <property type="molecule type" value="Genomic_DNA"/>
</dbReference>
<keyword evidence="3" id="KW-1185">Reference proteome</keyword>
<dbReference type="AlphaFoldDB" id="A0A3B0JJT7"/>
<evidence type="ECO:0000313" key="2">
    <source>
        <dbReference type="EMBL" id="SPP72871.1"/>
    </source>
</evidence>
<dbReference type="Proteomes" id="UP000268350">
    <property type="component" value="Unassembled WGS sequence"/>
</dbReference>
<proteinExistence type="predicted"/>
<dbReference type="OMA" id="CMERCIS"/>
<dbReference type="OrthoDB" id="8053264at2759"/>
<sequence>MGNMEEPQVIAISIAPKQQVGHLKPESTWIHCPACQRYEWSVVQLEIVTCLQRFLGFTNLCKKWTGRTDINHYCAQCGCFIGRFVAIGCTERCLSKSAKRKAAVDDMTLKTRPKDCAERAQKSREKVLAKLAAKSRDQQAELVKQQAYKDADETHAWLQVRAQKQTQMQTQTQTQTVVLTSATDGQ</sequence>
<evidence type="ECO:0000313" key="3">
    <source>
        <dbReference type="Proteomes" id="UP000268350"/>
    </source>
</evidence>
<evidence type="ECO:0000259" key="1">
    <source>
        <dbReference type="SMART" id="SM00714"/>
    </source>
</evidence>
<protein>
    <recommendedName>
        <fullName evidence="1">LITAF domain-containing protein</fullName>
    </recommendedName>
</protein>
<name>A0A3B0JJT7_DROGU</name>
<feature type="domain" description="LITAF" evidence="1">
    <location>
        <begin position="27"/>
        <end position="86"/>
    </location>
</feature>
<gene>
    <name evidence="2" type="ORF">DGUA_6G000265</name>
</gene>
<dbReference type="InterPro" id="IPR006629">
    <property type="entry name" value="LITAF"/>
</dbReference>
<accession>A0A3B0JJT7</accession>
<organism evidence="2 3">
    <name type="scientific">Drosophila guanche</name>
    <name type="common">Fruit fly</name>
    <dbReference type="NCBI Taxonomy" id="7266"/>
    <lineage>
        <taxon>Eukaryota</taxon>
        <taxon>Metazoa</taxon>
        <taxon>Ecdysozoa</taxon>
        <taxon>Arthropoda</taxon>
        <taxon>Hexapoda</taxon>
        <taxon>Insecta</taxon>
        <taxon>Pterygota</taxon>
        <taxon>Neoptera</taxon>
        <taxon>Endopterygota</taxon>
        <taxon>Diptera</taxon>
        <taxon>Brachycera</taxon>
        <taxon>Muscomorpha</taxon>
        <taxon>Ephydroidea</taxon>
        <taxon>Drosophilidae</taxon>
        <taxon>Drosophila</taxon>
        <taxon>Sophophora</taxon>
    </lineage>
</organism>